<accession>A0A825BDC4</accession>
<protein>
    <submittedName>
        <fullName evidence="1">Uncharacterized protein</fullName>
    </submittedName>
</protein>
<reference evidence="1 2" key="1">
    <citation type="submission" date="2018-06" db="EMBL/GenBank/DDBJ databases">
        <authorList>
            <consortium name="PulseNet: The National Subtyping Network for Foodborne Disease Surveillance"/>
            <person name="Tarr C.L."/>
            <person name="Trees E."/>
            <person name="Katz L.S."/>
            <person name="Carleton-Romer H.A."/>
            <person name="Stroika S."/>
            <person name="Kucerova Z."/>
            <person name="Roache K.F."/>
            <person name="Sabol A.L."/>
            <person name="Besser J."/>
            <person name="Gerner-Smidt P."/>
        </authorList>
    </citation>
    <scope>NUCLEOTIDE SEQUENCE [LARGE SCALE GENOMIC DNA]</scope>
    <source>
        <strain evidence="1 2">PNUSAC001503</strain>
    </source>
</reference>
<dbReference type="AlphaFoldDB" id="A0A825BDC4"/>
<keyword evidence="2" id="KW-1185">Reference proteome</keyword>
<name>A0A825BDC4_CAMFE</name>
<gene>
    <name evidence="1" type="ORF">CX802_07955</name>
</gene>
<proteinExistence type="predicted"/>
<evidence type="ECO:0000313" key="1">
    <source>
        <dbReference type="EMBL" id="EAI8859758.1"/>
    </source>
</evidence>
<sequence>MIIQEFNFFLKSVQNINTLKSDLITKLNRKCDGDNTGYIANVYDISNKKKYLLVSDNVKSLNSLTDNLFEFNSDVRNIDLSEYYTKTQSENKFATKEEVANIQAGEGIDLLGYITEELADGKYALKTEIGLKVDKDSVYNKNEIDEKFRTINISESVDLKNYYTKEEVENKLATLSLTPEDNSKINQALFSIETLTTDVFGLTQGLTSIQKDNVAIKQNIENVYNTLYKKILEVEKLYKGDKTPVVDNNIPKLESIESEAEKPSVVDTFLEDDDISIVDTREDKNPALKDFDDVVIFD</sequence>
<comment type="caution">
    <text evidence="1">The sequence shown here is derived from an EMBL/GenBank/DDBJ whole genome shotgun (WGS) entry which is preliminary data.</text>
</comment>
<dbReference type="Proteomes" id="UP000535509">
    <property type="component" value="Unassembled WGS sequence"/>
</dbReference>
<evidence type="ECO:0000313" key="2">
    <source>
        <dbReference type="Proteomes" id="UP000535509"/>
    </source>
</evidence>
<dbReference type="EMBL" id="AABTCC010000027">
    <property type="protein sequence ID" value="EAI8859758.1"/>
    <property type="molecule type" value="Genomic_DNA"/>
</dbReference>
<organism evidence="1 2">
    <name type="scientific">Campylobacter fetus</name>
    <dbReference type="NCBI Taxonomy" id="196"/>
    <lineage>
        <taxon>Bacteria</taxon>
        <taxon>Pseudomonadati</taxon>
        <taxon>Campylobacterota</taxon>
        <taxon>Epsilonproteobacteria</taxon>
        <taxon>Campylobacterales</taxon>
        <taxon>Campylobacteraceae</taxon>
        <taxon>Campylobacter</taxon>
    </lineage>
</organism>